<dbReference type="EMBL" id="CAJHJT010000012">
    <property type="protein sequence ID" value="CAD6997324.1"/>
    <property type="molecule type" value="Genomic_DNA"/>
</dbReference>
<proteinExistence type="predicted"/>
<dbReference type="AlphaFoldDB" id="A0A811UEN9"/>
<organism evidence="1 2">
    <name type="scientific">Ceratitis capitata</name>
    <name type="common">Mediterranean fruit fly</name>
    <name type="synonym">Tephritis capitata</name>
    <dbReference type="NCBI Taxonomy" id="7213"/>
    <lineage>
        <taxon>Eukaryota</taxon>
        <taxon>Metazoa</taxon>
        <taxon>Ecdysozoa</taxon>
        <taxon>Arthropoda</taxon>
        <taxon>Hexapoda</taxon>
        <taxon>Insecta</taxon>
        <taxon>Pterygota</taxon>
        <taxon>Neoptera</taxon>
        <taxon>Endopterygota</taxon>
        <taxon>Diptera</taxon>
        <taxon>Brachycera</taxon>
        <taxon>Muscomorpha</taxon>
        <taxon>Tephritoidea</taxon>
        <taxon>Tephritidae</taxon>
        <taxon>Ceratitis</taxon>
        <taxon>Ceratitis</taxon>
    </lineage>
</organism>
<dbReference type="Proteomes" id="UP000606786">
    <property type="component" value="Unassembled WGS sequence"/>
</dbReference>
<reference evidence="1" key="1">
    <citation type="submission" date="2020-11" db="EMBL/GenBank/DDBJ databases">
        <authorList>
            <person name="Whitehead M."/>
        </authorList>
    </citation>
    <scope>NUCLEOTIDE SEQUENCE</scope>
    <source>
        <strain evidence="1">EGII</strain>
    </source>
</reference>
<name>A0A811UEN9_CERCA</name>
<sequence length="92" mass="10429">MLSAYYAVKLKADYRNKTRLFPPNQQLVSGAYSEHQNVKAASLSGQSNFSVISAQISLKNKHPYIRKSIFVLTEIHGIKQKKPESIVQFSPY</sequence>
<gene>
    <name evidence="1" type="ORF">CCAP1982_LOCUS5958</name>
</gene>
<comment type="caution">
    <text evidence="1">The sequence shown here is derived from an EMBL/GenBank/DDBJ whole genome shotgun (WGS) entry which is preliminary data.</text>
</comment>
<keyword evidence="2" id="KW-1185">Reference proteome</keyword>
<evidence type="ECO:0000313" key="1">
    <source>
        <dbReference type="EMBL" id="CAD6997324.1"/>
    </source>
</evidence>
<accession>A0A811UEN9</accession>
<protein>
    <submittedName>
        <fullName evidence="1">(Mediterranean fruit fly) hypothetical protein</fullName>
    </submittedName>
</protein>
<evidence type="ECO:0000313" key="2">
    <source>
        <dbReference type="Proteomes" id="UP000606786"/>
    </source>
</evidence>